<protein>
    <recommendedName>
        <fullName evidence="1">Inositol polyphosphate-related phosphatase domain-containing protein</fullName>
    </recommendedName>
</protein>
<accession>A0AAU9J4W1</accession>
<dbReference type="SMART" id="SM00128">
    <property type="entry name" value="IPPc"/>
    <property type="match status" value="1"/>
</dbReference>
<dbReference type="EMBL" id="CAJZBQ010000022">
    <property type="protein sequence ID" value="CAG9319351.1"/>
    <property type="molecule type" value="Genomic_DNA"/>
</dbReference>
<dbReference type="AlphaFoldDB" id="A0AAU9J4W1"/>
<feature type="domain" description="Inositol polyphosphate-related phosphatase" evidence="1">
    <location>
        <begin position="199"/>
        <end position="507"/>
    </location>
</feature>
<dbReference type="Pfam" id="PF22669">
    <property type="entry name" value="Exo_endo_phos2"/>
    <property type="match status" value="1"/>
</dbReference>
<dbReference type="SUPFAM" id="SSF56219">
    <property type="entry name" value="DNase I-like"/>
    <property type="match status" value="1"/>
</dbReference>
<dbReference type="InterPro" id="IPR046985">
    <property type="entry name" value="IP5"/>
</dbReference>
<evidence type="ECO:0000259" key="1">
    <source>
        <dbReference type="SMART" id="SM00128"/>
    </source>
</evidence>
<proteinExistence type="predicted"/>
<name>A0AAU9J4W1_9CILI</name>
<dbReference type="InterPro" id="IPR036691">
    <property type="entry name" value="Endo/exonu/phosph_ase_sf"/>
</dbReference>
<dbReference type="InterPro" id="IPR000300">
    <property type="entry name" value="IPPc"/>
</dbReference>
<reference evidence="2" key="1">
    <citation type="submission" date="2021-09" db="EMBL/GenBank/DDBJ databases">
        <authorList>
            <consortium name="AG Swart"/>
            <person name="Singh M."/>
            <person name="Singh A."/>
            <person name="Seah K."/>
            <person name="Emmerich C."/>
        </authorList>
    </citation>
    <scope>NUCLEOTIDE SEQUENCE</scope>
    <source>
        <strain evidence="2">ATCC30299</strain>
    </source>
</reference>
<dbReference type="GO" id="GO:0004439">
    <property type="term" value="F:phosphatidylinositol-4,5-bisphosphate 5-phosphatase activity"/>
    <property type="evidence" value="ECO:0007669"/>
    <property type="project" value="TreeGrafter"/>
</dbReference>
<dbReference type="GO" id="GO:0046856">
    <property type="term" value="P:phosphatidylinositol dephosphorylation"/>
    <property type="evidence" value="ECO:0007669"/>
    <property type="project" value="InterPro"/>
</dbReference>
<dbReference type="Proteomes" id="UP001162131">
    <property type="component" value="Unassembled WGS sequence"/>
</dbReference>
<dbReference type="Gene3D" id="3.60.10.10">
    <property type="entry name" value="Endonuclease/exonuclease/phosphatase"/>
    <property type="match status" value="1"/>
</dbReference>
<evidence type="ECO:0000313" key="2">
    <source>
        <dbReference type="EMBL" id="CAG9319351.1"/>
    </source>
</evidence>
<comment type="caution">
    <text evidence="2">The sequence shown here is derived from an EMBL/GenBank/DDBJ whole genome shotgun (WGS) entry which is preliminary data.</text>
</comment>
<keyword evidence="3" id="KW-1185">Reference proteome</keyword>
<sequence>MNVSPIRAVQLTLRESETIIFLEQVSAWTFGEGKVRDCFLTLISNIEAQHEIAIFLYKRHRLFSINSKVTLMVVLPLTKEFKIEPREGGFAFCWLGDMDTKSEIKGNELEILELINKHIENVSRYQRAPFSSDSNSFKWIWYYQEAIPMKVKTCDVNIQRDFKHRNTVMLLPEHHGGRAMETYISEQLVKRESEFTEKREIKLMVGTWNTCGTGPAEELSLWYRCQNDEYDMSIEAPDLILLSLQEMCKLNAKNISGDENRKREWCIHLCEQANVAFPGNEYILAAEQDLVGLLTLVLVKRSLFENLKNIVCSVVKLGFKGYLGNKGGVSFRFDIFDSSVCYVNCHLAPHKGETRLRNKHVKLLTKLTKFLVTAKKTKNMYEHDFIFWSGDLNYRINTLDFNQIVEKVTGKEYQFLLERFDQLKIESRKNHILEDFNEAEIRFPPTYKYVKNSIELSYNQKRDPGWCDRILWKGNAICHRYGSCPYQLQSDHKPVFGSFTLPVKISNAHLKEKIEKEIRITINETFLSNKPTLRKIDQEPLFDHAE</sequence>
<evidence type="ECO:0000313" key="3">
    <source>
        <dbReference type="Proteomes" id="UP001162131"/>
    </source>
</evidence>
<organism evidence="2 3">
    <name type="scientific">Blepharisma stoltei</name>
    <dbReference type="NCBI Taxonomy" id="1481888"/>
    <lineage>
        <taxon>Eukaryota</taxon>
        <taxon>Sar</taxon>
        <taxon>Alveolata</taxon>
        <taxon>Ciliophora</taxon>
        <taxon>Postciliodesmatophora</taxon>
        <taxon>Heterotrichea</taxon>
        <taxon>Heterotrichida</taxon>
        <taxon>Blepharismidae</taxon>
        <taxon>Blepharisma</taxon>
    </lineage>
</organism>
<dbReference type="Gene3D" id="2.30.29.110">
    <property type="match status" value="1"/>
</dbReference>
<dbReference type="PANTHER" id="PTHR11200">
    <property type="entry name" value="INOSITOL 5-PHOSPHATASE"/>
    <property type="match status" value="1"/>
</dbReference>
<gene>
    <name evidence="2" type="ORF">BSTOLATCC_MIC23559</name>
</gene>